<dbReference type="EC" id="2.7.13.3" evidence="5"/>
<evidence type="ECO:0000256" key="15">
    <source>
        <dbReference type="ARBA" id="ARBA00023004"/>
    </source>
</evidence>
<evidence type="ECO:0000256" key="6">
    <source>
        <dbReference type="ARBA" id="ARBA00017322"/>
    </source>
</evidence>
<evidence type="ECO:0000256" key="10">
    <source>
        <dbReference type="ARBA" id="ARBA00022679"/>
    </source>
</evidence>
<dbReference type="InterPro" id="IPR000014">
    <property type="entry name" value="PAS"/>
</dbReference>
<evidence type="ECO:0000256" key="16">
    <source>
        <dbReference type="ARBA" id="ARBA00023012"/>
    </source>
</evidence>
<dbReference type="SMART" id="SM00091">
    <property type="entry name" value="PAS"/>
    <property type="match status" value="1"/>
</dbReference>
<feature type="coiled-coil region" evidence="21">
    <location>
        <begin position="1"/>
        <end position="28"/>
    </location>
</feature>
<comment type="catalytic activity">
    <reaction evidence="1">
        <text>ATP + protein L-histidine = ADP + protein N-phospho-L-histidine.</text>
        <dbReference type="EC" id="2.7.13.3"/>
    </reaction>
</comment>
<name>A0ABP7WBL8_9SPHI</name>
<dbReference type="CDD" id="cd16917">
    <property type="entry name" value="HATPase_UhpB-NarQ-NarX-like"/>
    <property type="match status" value="1"/>
</dbReference>
<feature type="domain" description="Histidine kinase" evidence="22">
    <location>
        <begin position="295"/>
        <end position="384"/>
    </location>
</feature>
<dbReference type="PROSITE" id="PS50109">
    <property type="entry name" value="HIS_KIN"/>
    <property type="match status" value="1"/>
</dbReference>
<dbReference type="InterPro" id="IPR035965">
    <property type="entry name" value="PAS-like_dom_sf"/>
</dbReference>
<evidence type="ECO:0000256" key="17">
    <source>
        <dbReference type="ARBA" id="ARBA00023014"/>
    </source>
</evidence>
<keyword evidence="16" id="KW-0902">Two-component regulatory system</keyword>
<keyword evidence="15" id="KW-0408">Iron</keyword>
<dbReference type="InterPro" id="IPR050482">
    <property type="entry name" value="Sensor_HK_TwoCompSys"/>
</dbReference>
<dbReference type="Proteomes" id="UP001500841">
    <property type="component" value="Unassembled WGS sequence"/>
</dbReference>
<evidence type="ECO:0000313" key="24">
    <source>
        <dbReference type="EMBL" id="GAA4084659.1"/>
    </source>
</evidence>
<dbReference type="InterPro" id="IPR005467">
    <property type="entry name" value="His_kinase_dom"/>
</dbReference>
<evidence type="ECO:0000256" key="20">
    <source>
        <dbReference type="ARBA" id="ARBA00030800"/>
    </source>
</evidence>
<feature type="coiled-coil region" evidence="21">
    <location>
        <begin position="160"/>
        <end position="187"/>
    </location>
</feature>
<keyword evidence="25" id="KW-1185">Reference proteome</keyword>
<keyword evidence="9" id="KW-0963">Cytoplasm</keyword>
<evidence type="ECO:0000256" key="3">
    <source>
        <dbReference type="ARBA" id="ARBA00004496"/>
    </source>
</evidence>
<dbReference type="InterPro" id="IPR036890">
    <property type="entry name" value="HATPase_C_sf"/>
</dbReference>
<dbReference type="PROSITE" id="PS50112">
    <property type="entry name" value="PAS"/>
    <property type="match status" value="1"/>
</dbReference>
<evidence type="ECO:0000256" key="9">
    <source>
        <dbReference type="ARBA" id="ARBA00022490"/>
    </source>
</evidence>
<keyword evidence="13" id="KW-0418">Kinase</keyword>
<evidence type="ECO:0000256" key="5">
    <source>
        <dbReference type="ARBA" id="ARBA00012438"/>
    </source>
</evidence>
<evidence type="ECO:0000256" key="18">
    <source>
        <dbReference type="ARBA" id="ARBA00023136"/>
    </source>
</evidence>
<dbReference type="Gene3D" id="3.30.565.10">
    <property type="entry name" value="Histidine kinase-like ATPase, C-terminal domain"/>
    <property type="match status" value="1"/>
</dbReference>
<dbReference type="InterPro" id="IPR011712">
    <property type="entry name" value="Sig_transdc_His_kin_sub3_dim/P"/>
</dbReference>
<dbReference type="PRINTS" id="PR00344">
    <property type="entry name" value="BCTRLSENSOR"/>
</dbReference>
<comment type="cofactor">
    <cofactor evidence="2">
        <name>[4Fe-4S] cluster</name>
        <dbReference type="ChEBI" id="CHEBI:49883"/>
    </cofactor>
</comment>
<feature type="domain" description="PAS" evidence="23">
    <location>
        <begin position="42"/>
        <end position="96"/>
    </location>
</feature>
<evidence type="ECO:0000259" key="22">
    <source>
        <dbReference type="PROSITE" id="PS50109"/>
    </source>
</evidence>
<dbReference type="SUPFAM" id="SSF55874">
    <property type="entry name" value="ATPase domain of HSP90 chaperone/DNA topoisomerase II/histidine kinase"/>
    <property type="match status" value="1"/>
</dbReference>
<dbReference type="Pfam" id="PF02518">
    <property type="entry name" value="HATPase_c"/>
    <property type="match status" value="1"/>
</dbReference>
<organism evidence="24 25">
    <name type="scientific">Mucilaginibacter panaciglaebae</name>
    <dbReference type="NCBI Taxonomy" id="502331"/>
    <lineage>
        <taxon>Bacteria</taxon>
        <taxon>Pseudomonadati</taxon>
        <taxon>Bacteroidota</taxon>
        <taxon>Sphingobacteriia</taxon>
        <taxon>Sphingobacteriales</taxon>
        <taxon>Sphingobacteriaceae</taxon>
        <taxon>Mucilaginibacter</taxon>
    </lineage>
</organism>
<keyword evidence="18" id="KW-0472">Membrane</keyword>
<evidence type="ECO:0000256" key="2">
    <source>
        <dbReference type="ARBA" id="ARBA00001966"/>
    </source>
</evidence>
<comment type="caution">
    <text evidence="24">The sequence shown here is derived from an EMBL/GenBank/DDBJ whole genome shotgun (WGS) entry which is preliminary data.</text>
</comment>
<proteinExistence type="predicted"/>
<comment type="subcellular location">
    <subcellularLocation>
        <location evidence="4">Cell membrane</location>
        <topology evidence="4">Multi-pass membrane protein</topology>
    </subcellularLocation>
    <subcellularLocation>
        <location evidence="3">Cytoplasm</location>
    </subcellularLocation>
</comment>
<dbReference type="EMBL" id="BAABCV010000001">
    <property type="protein sequence ID" value="GAA4084659.1"/>
    <property type="molecule type" value="Genomic_DNA"/>
</dbReference>
<dbReference type="SUPFAM" id="SSF55785">
    <property type="entry name" value="PYP-like sensor domain (PAS domain)"/>
    <property type="match status" value="1"/>
</dbReference>
<evidence type="ECO:0000313" key="25">
    <source>
        <dbReference type="Proteomes" id="UP001500841"/>
    </source>
</evidence>
<evidence type="ECO:0000256" key="4">
    <source>
        <dbReference type="ARBA" id="ARBA00004651"/>
    </source>
</evidence>
<keyword evidence="10" id="KW-0808">Transferase</keyword>
<dbReference type="InterPro" id="IPR004358">
    <property type="entry name" value="Sig_transdc_His_kin-like_C"/>
</dbReference>
<gene>
    <name evidence="24" type="ORF">GCM10022392_01770</name>
</gene>
<evidence type="ECO:0000256" key="14">
    <source>
        <dbReference type="ARBA" id="ARBA00022989"/>
    </source>
</evidence>
<evidence type="ECO:0000256" key="13">
    <source>
        <dbReference type="ARBA" id="ARBA00022777"/>
    </source>
</evidence>
<dbReference type="Pfam" id="PF13426">
    <property type="entry name" value="PAS_9"/>
    <property type="match status" value="1"/>
</dbReference>
<keyword evidence="12" id="KW-0479">Metal-binding</keyword>
<sequence>MRNTQDQIKKLEEEVHRLKVQAEQYTLFQAEKDRLDNEFQRSQERFRTIFEESAVGKKIIDDQLHIIKVNKALLNILGYTENEMLGKVITDFSHPDFVKPWKDLQHQLWTTSMSSFNFDTCLIKKDRSTVWVHVTTILIEDTDDTLGYTIIEDISERIEIERLKDLIREQEQRQEIAETILNTQEEERRRVAESLHNGLGQLLYGVKLSLNDVKVRYSESQPGNERALQYTQQLITDCIHECRRISHDLMPAMLQEHGLKEAVEDICRQLTNGLSFESNIQGLDTRIDNVLEIAIYRMIQELAMNIVKHAEASRAAIDIAADEAAIYIQVRDNGKGFDEEGEQQKKGIGLQTVRYKVNLLSGTLNVSSAKGKGTTVEITIPRRIA</sequence>
<evidence type="ECO:0000256" key="8">
    <source>
        <dbReference type="ARBA" id="ARBA00022485"/>
    </source>
</evidence>
<comment type="function">
    <text evidence="19">Member of the two-component regulatory system NreB/NreC involved in the control of dissimilatory nitrate/nitrite reduction in response to oxygen. NreB functions as a direct oxygen sensor histidine kinase which is autophosphorylated, in the absence of oxygen, probably at the conserved histidine residue, and transfers its phosphate group probably to a conserved aspartate residue of NreC. NreB/NreC activates the expression of the nitrate (narGHJI) and nitrite (nir) reductase operons, as well as the putative nitrate transporter gene narT.</text>
</comment>
<keyword evidence="11" id="KW-0812">Transmembrane</keyword>
<dbReference type="NCBIfam" id="TIGR00229">
    <property type="entry name" value="sensory_box"/>
    <property type="match status" value="1"/>
</dbReference>
<dbReference type="RefSeq" id="WP_345100403.1">
    <property type="nucleotide sequence ID" value="NZ_BAABCV010000001.1"/>
</dbReference>
<dbReference type="PANTHER" id="PTHR24421:SF37">
    <property type="entry name" value="SENSOR HISTIDINE KINASE NARS"/>
    <property type="match status" value="1"/>
</dbReference>
<dbReference type="Gene3D" id="1.20.5.1930">
    <property type="match status" value="1"/>
</dbReference>
<dbReference type="SMART" id="SM00387">
    <property type="entry name" value="HATPase_c"/>
    <property type="match status" value="1"/>
</dbReference>
<dbReference type="Gene3D" id="3.30.450.20">
    <property type="entry name" value="PAS domain"/>
    <property type="match status" value="1"/>
</dbReference>
<evidence type="ECO:0000256" key="12">
    <source>
        <dbReference type="ARBA" id="ARBA00022723"/>
    </source>
</evidence>
<protein>
    <recommendedName>
        <fullName evidence="6">Oxygen sensor histidine kinase NreB</fullName>
        <ecNumber evidence="5">2.7.13.3</ecNumber>
    </recommendedName>
    <alternativeName>
        <fullName evidence="20">Nitrogen regulation protein B</fullName>
    </alternativeName>
</protein>
<keyword evidence="7" id="KW-1003">Cell membrane</keyword>
<accession>A0ABP7WBL8</accession>
<dbReference type="PANTHER" id="PTHR24421">
    <property type="entry name" value="NITRATE/NITRITE SENSOR PROTEIN NARX-RELATED"/>
    <property type="match status" value="1"/>
</dbReference>
<evidence type="ECO:0000256" key="19">
    <source>
        <dbReference type="ARBA" id="ARBA00024827"/>
    </source>
</evidence>
<keyword evidence="21" id="KW-0175">Coiled coil</keyword>
<dbReference type="InterPro" id="IPR003594">
    <property type="entry name" value="HATPase_dom"/>
</dbReference>
<evidence type="ECO:0000256" key="11">
    <source>
        <dbReference type="ARBA" id="ARBA00022692"/>
    </source>
</evidence>
<keyword evidence="14" id="KW-1133">Transmembrane helix</keyword>
<keyword evidence="17" id="KW-0411">Iron-sulfur</keyword>
<evidence type="ECO:0000256" key="21">
    <source>
        <dbReference type="SAM" id="Coils"/>
    </source>
</evidence>
<evidence type="ECO:0000256" key="1">
    <source>
        <dbReference type="ARBA" id="ARBA00000085"/>
    </source>
</evidence>
<evidence type="ECO:0000259" key="23">
    <source>
        <dbReference type="PROSITE" id="PS50112"/>
    </source>
</evidence>
<evidence type="ECO:0000256" key="7">
    <source>
        <dbReference type="ARBA" id="ARBA00022475"/>
    </source>
</evidence>
<keyword evidence="8" id="KW-0004">4Fe-4S</keyword>
<dbReference type="CDD" id="cd00130">
    <property type="entry name" value="PAS"/>
    <property type="match status" value="1"/>
</dbReference>
<reference evidence="25" key="1">
    <citation type="journal article" date="2019" name="Int. J. Syst. Evol. Microbiol.">
        <title>The Global Catalogue of Microorganisms (GCM) 10K type strain sequencing project: providing services to taxonomists for standard genome sequencing and annotation.</title>
        <authorList>
            <consortium name="The Broad Institute Genomics Platform"/>
            <consortium name="The Broad Institute Genome Sequencing Center for Infectious Disease"/>
            <person name="Wu L."/>
            <person name="Ma J."/>
        </authorList>
    </citation>
    <scope>NUCLEOTIDE SEQUENCE [LARGE SCALE GENOMIC DNA]</scope>
    <source>
        <strain evidence="25">JCM 17085</strain>
    </source>
</reference>
<dbReference type="Pfam" id="PF07730">
    <property type="entry name" value="HisKA_3"/>
    <property type="match status" value="1"/>
</dbReference>